<dbReference type="NCBIfam" id="TIGR03178">
    <property type="entry name" value="allantoinase"/>
    <property type="match status" value="1"/>
</dbReference>
<comment type="subunit">
    <text evidence="5">Homotetramer.</text>
</comment>
<dbReference type="PANTHER" id="PTHR43668:SF2">
    <property type="entry name" value="ALLANTOINASE"/>
    <property type="match status" value="1"/>
</dbReference>
<dbReference type="GO" id="GO:0005737">
    <property type="term" value="C:cytoplasm"/>
    <property type="evidence" value="ECO:0007669"/>
    <property type="project" value="TreeGrafter"/>
</dbReference>
<evidence type="ECO:0000259" key="11">
    <source>
        <dbReference type="Pfam" id="PF01979"/>
    </source>
</evidence>
<accession>A0A4V5N4F5</accession>
<sequence length="937" mass="102746">MPDIMPFHGIGWLATGEVEVVSQQTPDGKLVDGTGWISEESDFYGSSRVKAKLEARVKTGKKRGLEDAFAAENAKRVKTGFRKTQRAYGNKQIPVYSSTLDSGPKLEPAANVLDFLKSRPQVAAMQKSHVNATQISGLEIPRTTAEDSDATELVKRAIGRDRLDTRQVHESVLDFLRRAPIADMSTADLGPWLWIHSPTIPKKHLEFRKNQDVDTLKERGWQLLEAFSAKKAEIESDNPDRAQATITKKMSPYREQLEDQILSLAVKTGTTSGKWMLFPGQDDLPRFWRVVAEAVSEGKLGPTAKVATPDAFSGRKETLICIYTYDFSDEADVRRVLDEILDLELCRRDGKPIWYKCDAYTHLGIESANTYKIRASLYGSTELLNGKAKSKSEGPVERLKKRKIVNQAMPPRPFVTGTGTPHEINGSSTPTQMASKITVLASSRAVIDNKISPATIAISTVTGRITSISPSVLPPSSFPPGTPYTDHTPHIILPGLVDAHVHLNEPGRTEWEGFWHGTRAAAFGGVTTVVDMPLNAIPPTTTVANFHEKIAAARGQCWVDVGFYGGIIPGNTQHLKGLIREGVRGFKGFLIDSGVEEFPAVSSVDIRQVFEELAEEATTVMFHAEMIPPISASVGDDVQWSLPPLEPTGPLDRYQTFLDSRPVSFETYAILEILGLAHLAPHLPLHIVHLSAVEAIPMLRAARAQGVNVTAETCFHYLSLAAEKVQDGDTRYKCCPPVRNQANQDGLWGEMLSADQESVIKTVVSDHSPCTPNLKMLPSHVPGAEGGEKAGCGADVGKGDFFNAWGGISSVGLGLSILWTEAMRRQLPVEETLSNIAMWCCQNTAKQVGLEHRKGELKVGMDGDVAIFDDVMEFEVQRDSMLFRNKCSPYQGKTLRGVVKETWLRGRKVHTRGSHGGFAVRAGPVGELLLEPRTSRA</sequence>
<evidence type="ECO:0000256" key="3">
    <source>
        <dbReference type="ARBA" id="ARBA00004968"/>
    </source>
</evidence>
<dbReference type="SUPFAM" id="SSF51556">
    <property type="entry name" value="Metallo-dependent hydrolases"/>
    <property type="match status" value="1"/>
</dbReference>
<evidence type="ECO:0000256" key="2">
    <source>
        <dbReference type="ARBA" id="ARBA00001947"/>
    </source>
</evidence>
<dbReference type="GO" id="GO:0050897">
    <property type="term" value="F:cobalt ion binding"/>
    <property type="evidence" value="ECO:0007669"/>
    <property type="project" value="InterPro"/>
</dbReference>
<evidence type="ECO:0000313" key="12">
    <source>
        <dbReference type="EMBL" id="TKA27049.1"/>
    </source>
</evidence>
<dbReference type="GO" id="GO:0004038">
    <property type="term" value="F:allantoinase activity"/>
    <property type="evidence" value="ECO:0007669"/>
    <property type="project" value="UniProtKB-EC"/>
</dbReference>
<keyword evidence="8" id="KW-0378">Hydrolase</keyword>
<evidence type="ECO:0000313" key="13">
    <source>
        <dbReference type="Proteomes" id="UP000308549"/>
    </source>
</evidence>
<dbReference type="InterPro" id="IPR032466">
    <property type="entry name" value="Metal_Hydrolase"/>
</dbReference>
<evidence type="ECO:0000256" key="7">
    <source>
        <dbReference type="ARBA" id="ARBA00022723"/>
    </source>
</evidence>
<evidence type="ECO:0000256" key="8">
    <source>
        <dbReference type="ARBA" id="ARBA00022801"/>
    </source>
</evidence>
<dbReference type="InterPro" id="IPR050138">
    <property type="entry name" value="DHOase/Allantoinase_Hydrolase"/>
</dbReference>
<dbReference type="Proteomes" id="UP000308549">
    <property type="component" value="Unassembled WGS sequence"/>
</dbReference>
<dbReference type="EMBL" id="NAJL01000025">
    <property type="protein sequence ID" value="TKA27049.1"/>
    <property type="molecule type" value="Genomic_DNA"/>
</dbReference>
<feature type="region of interest" description="Disordered" evidence="10">
    <location>
        <begin position="410"/>
        <end position="430"/>
    </location>
</feature>
<dbReference type="InterPro" id="IPR023398">
    <property type="entry name" value="TIF_eIF4e-like"/>
</dbReference>
<evidence type="ECO:0000256" key="10">
    <source>
        <dbReference type="SAM" id="MobiDB-lite"/>
    </source>
</evidence>
<dbReference type="EC" id="3.5.2.5" evidence="6"/>
<dbReference type="InterPro" id="IPR018228">
    <property type="entry name" value="DNase_TatD-rel_CS"/>
</dbReference>
<dbReference type="Gene3D" id="3.30.760.10">
    <property type="entry name" value="RNA Cap, Translation Initiation Factor Eif4e"/>
    <property type="match status" value="1"/>
</dbReference>
<keyword evidence="7" id="KW-0479">Metal-binding</keyword>
<dbReference type="SUPFAM" id="SSF51338">
    <property type="entry name" value="Composite domain of metallo-dependent hydrolases"/>
    <property type="match status" value="1"/>
</dbReference>
<comment type="pathway">
    <text evidence="3">Nitrogen metabolism; (S)-allantoin degradation; allantoate from (S)-allantoin: step 1/1.</text>
</comment>
<dbReference type="PANTHER" id="PTHR43668">
    <property type="entry name" value="ALLANTOINASE"/>
    <property type="match status" value="1"/>
</dbReference>
<keyword evidence="13" id="KW-1185">Reference proteome</keyword>
<dbReference type="GO" id="GO:0000256">
    <property type="term" value="P:allantoin catabolic process"/>
    <property type="evidence" value="ECO:0007669"/>
    <property type="project" value="UniProtKB-UniPathway"/>
</dbReference>
<protein>
    <recommendedName>
        <fullName evidence="6">allantoinase</fullName>
        <ecNumber evidence="6">3.5.2.5</ecNumber>
    </recommendedName>
</protein>
<organism evidence="12 13">
    <name type="scientific">Salinomyces thailandicus</name>
    <dbReference type="NCBI Taxonomy" id="706561"/>
    <lineage>
        <taxon>Eukaryota</taxon>
        <taxon>Fungi</taxon>
        <taxon>Dikarya</taxon>
        <taxon>Ascomycota</taxon>
        <taxon>Pezizomycotina</taxon>
        <taxon>Dothideomycetes</taxon>
        <taxon>Dothideomycetidae</taxon>
        <taxon>Mycosphaerellales</taxon>
        <taxon>Teratosphaeriaceae</taxon>
        <taxon>Salinomyces</taxon>
    </lineage>
</organism>
<evidence type="ECO:0000256" key="1">
    <source>
        <dbReference type="ARBA" id="ARBA00001756"/>
    </source>
</evidence>
<dbReference type="Pfam" id="PF08939">
    <property type="entry name" value="Bles03"/>
    <property type="match status" value="1"/>
</dbReference>
<keyword evidence="9" id="KW-0862">Zinc</keyword>
<dbReference type="InterPro" id="IPR006680">
    <property type="entry name" value="Amidohydro-rel"/>
</dbReference>
<dbReference type="InterPro" id="IPR002195">
    <property type="entry name" value="Dihydroorotase_CS"/>
</dbReference>
<dbReference type="PROSITE" id="PS00482">
    <property type="entry name" value="DIHYDROOROTASE_1"/>
    <property type="match status" value="1"/>
</dbReference>
<dbReference type="InterPro" id="IPR011059">
    <property type="entry name" value="Metal-dep_hydrolase_composite"/>
</dbReference>
<dbReference type="GO" id="GO:0008270">
    <property type="term" value="F:zinc ion binding"/>
    <property type="evidence" value="ECO:0007669"/>
    <property type="project" value="InterPro"/>
</dbReference>
<reference evidence="12 13" key="1">
    <citation type="submission" date="2017-03" db="EMBL/GenBank/DDBJ databases">
        <title>Genomes of endolithic fungi from Antarctica.</title>
        <authorList>
            <person name="Coleine C."/>
            <person name="Masonjones S."/>
            <person name="Stajich J.E."/>
        </authorList>
    </citation>
    <scope>NUCLEOTIDE SEQUENCE [LARGE SCALE GENOMIC DNA]</scope>
    <source>
        <strain evidence="12 13">CCFEE 6315</strain>
    </source>
</reference>
<dbReference type="Pfam" id="PF01979">
    <property type="entry name" value="Amidohydro_1"/>
    <property type="match status" value="1"/>
</dbReference>
<name>A0A4V5N4F5_9PEZI</name>
<dbReference type="AlphaFoldDB" id="A0A4V5N4F5"/>
<comment type="cofactor">
    <cofactor evidence="2">
        <name>Zn(2+)</name>
        <dbReference type="ChEBI" id="CHEBI:29105"/>
    </cofactor>
</comment>
<dbReference type="InterPro" id="IPR017593">
    <property type="entry name" value="Allantoinase"/>
</dbReference>
<evidence type="ECO:0000256" key="4">
    <source>
        <dbReference type="ARBA" id="ARBA00010368"/>
    </source>
</evidence>
<dbReference type="InterPro" id="IPR015034">
    <property type="entry name" value="Bles03"/>
</dbReference>
<dbReference type="PROSITE" id="PS01137">
    <property type="entry name" value="TATD_1"/>
    <property type="match status" value="1"/>
</dbReference>
<evidence type="ECO:0000256" key="6">
    <source>
        <dbReference type="ARBA" id="ARBA00012863"/>
    </source>
</evidence>
<dbReference type="FunFam" id="3.20.20.140:FF:000032">
    <property type="entry name" value="Allantoinase Dal1"/>
    <property type="match status" value="1"/>
</dbReference>
<dbReference type="SUPFAM" id="SSF55418">
    <property type="entry name" value="eIF4e-like"/>
    <property type="match status" value="1"/>
</dbReference>
<feature type="domain" description="Amidohydrolase-related" evidence="11">
    <location>
        <begin position="491"/>
        <end position="908"/>
    </location>
</feature>
<gene>
    <name evidence="12" type="ORF">B0A50_05240</name>
</gene>
<dbReference type="UniPathway" id="UPA00395">
    <property type="reaction ID" value="UER00653"/>
</dbReference>
<evidence type="ECO:0000256" key="5">
    <source>
        <dbReference type="ARBA" id="ARBA00011881"/>
    </source>
</evidence>
<comment type="catalytic activity">
    <reaction evidence="1">
        <text>(S)-allantoin + H2O = allantoate + H(+)</text>
        <dbReference type="Rhea" id="RHEA:17029"/>
        <dbReference type="ChEBI" id="CHEBI:15377"/>
        <dbReference type="ChEBI" id="CHEBI:15378"/>
        <dbReference type="ChEBI" id="CHEBI:15678"/>
        <dbReference type="ChEBI" id="CHEBI:17536"/>
        <dbReference type="EC" id="3.5.2.5"/>
    </reaction>
</comment>
<evidence type="ECO:0000256" key="9">
    <source>
        <dbReference type="ARBA" id="ARBA00022833"/>
    </source>
</evidence>
<proteinExistence type="inferred from homology"/>
<comment type="similarity">
    <text evidence="4">Belongs to the metallo-dependent hydrolases superfamily. Allantoinase family.</text>
</comment>
<dbReference type="OrthoDB" id="10258955at2759"/>
<dbReference type="GO" id="GO:0006145">
    <property type="term" value="P:purine nucleobase catabolic process"/>
    <property type="evidence" value="ECO:0007669"/>
    <property type="project" value="TreeGrafter"/>
</dbReference>
<dbReference type="Gene3D" id="3.20.20.140">
    <property type="entry name" value="Metal-dependent hydrolases"/>
    <property type="match status" value="1"/>
</dbReference>
<comment type="caution">
    <text evidence="12">The sequence shown here is derived from an EMBL/GenBank/DDBJ whole genome shotgun (WGS) entry which is preliminary data.</text>
</comment>